<organism evidence="3 4">
    <name type="scientific">Aerococcus viridans</name>
    <dbReference type="NCBI Taxonomy" id="1377"/>
    <lineage>
        <taxon>Bacteria</taxon>
        <taxon>Bacillati</taxon>
        <taxon>Bacillota</taxon>
        <taxon>Bacilli</taxon>
        <taxon>Lactobacillales</taxon>
        <taxon>Aerococcaceae</taxon>
        <taxon>Aerococcus</taxon>
    </lineage>
</organism>
<dbReference type="InterPro" id="IPR003646">
    <property type="entry name" value="SH3-like_bac-type"/>
</dbReference>
<dbReference type="EMBL" id="PNHQ01000002">
    <property type="protein sequence ID" value="PMC80429.1"/>
    <property type="molecule type" value="Genomic_DNA"/>
</dbReference>
<reference evidence="3 4" key="1">
    <citation type="submission" date="2017-09" db="EMBL/GenBank/DDBJ databases">
        <title>Bacterial strain isolated from the female urinary microbiota.</title>
        <authorList>
            <person name="Thomas-White K."/>
            <person name="Kumar N."/>
            <person name="Forster S."/>
            <person name="Putonti C."/>
            <person name="Lawley T."/>
            <person name="Wolfe A.J."/>
        </authorList>
    </citation>
    <scope>NUCLEOTIDE SEQUENCE [LARGE SCALE GENOMIC DNA]</scope>
    <source>
        <strain evidence="3 4">UMB0240</strain>
    </source>
</reference>
<gene>
    <name evidence="3" type="ORF">CJ191_01075</name>
</gene>
<dbReference type="RefSeq" id="WP_102198704.1">
    <property type="nucleotide sequence ID" value="NZ_PNHQ01000002.1"/>
</dbReference>
<dbReference type="Pfam" id="PF08460">
    <property type="entry name" value="SH3_5"/>
    <property type="match status" value="1"/>
</dbReference>
<evidence type="ECO:0000259" key="2">
    <source>
        <dbReference type="SMART" id="SM00644"/>
    </source>
</evidence>
<dbReference type="GO" id="GO:0009253">
    <property type="term" value="P:peptidoglycan catabolic process"/>
    <property type="evidence" value="ECO:0007669"/>
    <property type="project" value="InterPro"/>
</dbReference>
<dbReference type="OrthoDB" id="9816557at2"/>
<accession>A0A2N6UFN4</accession>
<dbReference type="SMART" id="SM00287">
    <property type="entry name" value="SH3b"/>
    <property type="match status" value="1"/>
</dbReference>
<evidence type="ECO:0008006" key="5">
    <source>
        <dbReference type="Google" id="ProtNLM"/>
    </source>
</evidence>
<evidence type="ECO:0000259" key="1">
    <source>
        <dbReference type="SMART" id="SM00287"/>
    </source>
</evidence>
<feature type="domain" description="N-acetylmuramoyl-L-alanine amidase" evidence="2">
    <location>
        <begin position="14"/>
        <end position="166"/>
    </location>
</feature>
<dbReference type="SUPFAM" id="SSF55846">
    <property type="entry name" value="N-acetylmuramoyl-L-alanine amidase-like"/>
    <property type="match status" value="1"/>
</dbReference>
<dbReference type="InterPro" id="IPR036505">
    <property type="entry name" value="Amidase/PGRP_sf"/>
</dbReference>
<evidence type="ECO:0000313" key="3">
    <source>
        <dbReference type="EMBL" id="PMC80429.1"/>
    </source>
</evidence>
<dbReference type="Proteomes" id="UP000235701">
    <property type="component" value="Unassembled WGS sequence"/>
</dbReference>
<dbReference type="InterPro" id="IPR002502">
    <property type="entry name" value="Amidase_domain"/>
</dbReference>
<evidence type="ECO:0000313" key="4">
    <source>
        <dbReference type="Proteomes" id="UP000235701"/>
    </source>
</evidence>
<dbReference type="Gene3D" id="2.30.30.40">
    <property type="entry name" value="SH3 Domains"/>
    <property type="match status" value="1"/>
</dbReference>
<protein>
    <recommendedName>
        <fullName evidence="5">N-acetylmuramoyl-L-alanine amidase</fullName>
    </recommendedName>
</protein>
<comment type="caution">
    <text evidence="3">The sequence shown here is derived from an EMBL/GenBank/DDBJ whole genome shotgun (WGS) entry which is preliminary data.</text>
</comment>
<name>A0A2N6UFN4_9LACT</name>
<dbReference type="Gene3D" id="3.40.80.10">
    <property type="entry name" value="Peptidoglycan recognition protein-like"/>
    <property type="match status" value="1"/>
</dbReference>
<sequence>MSVKLPATRNVDMYTAKQYPDLWTGGNPKGAIIHNDAGRMSATDYISWLRSARTPGTSRAESGFANYYIDRNTIVRVATTTIGGYAAANPYYNKNFLHYEVCQQLSANNADWLANERAVFMQVAEDFHFYGLKPSKDTIALHHDVSRTGTSCPQRSMKAHGGNYPSVRQYFINQVAYYMSLGKTVKEMVNALNKGRKATVTATKSSTNTNTGIIKKYAEKGVFYPNETIIVRDAPSTKANIVARYYKGENLTYHTVHIGNGYVWLEYLRNNGKSGFIPIREYKNGKYGKVWGTIK</sequence>
<keyword evidence="4" id="KW-1185">Reference proteome</keyword>
<dbReference type="GO" id="GO:0008745">
    <property type="term" value="F:N-acetylmuramoyl-L-alanine amidase activity"/>
    <property type="evidence" value="ECO:0007669"/>
    <property type="project" value="InterPro"/>
</dbReference>
<dbReference type="AlphaFoldDB" id="A0A2N6UFN4"/>
<proteinExistence type="predicted"/>
<feature type="domain" description="SH3b" evidence="1">
    <location>
        <begin position="219"/>
        <end position="285"/>
    </location>
</feature>
<dbReference type="SMART" id="SM00644">
    <property type="entry name" value="Ami_2"/>
    <property type="match status" value="1"/>
</dbReference>